<feature type="transmembrane region" description="Helical" evidence="1">
    <location>
        <begin position="67"/>
        <end position="88"/>
    </location>
</feature>
<dbReference type="InterPro" id="IPR019288">
    <property type="entry name" value="3'-5'_exonuclease_PolB-like"/>
</dbReference>
<keyword evidence="1" id="KW-1133">Transmembrane helix</keyword>
<feature type="transmembrane region" description="Helical" evidence="1">
    <location>
        <begin position="28"/>
        <end position="46"/>
    </location>
</feature>
<gene>
    <name evidence="3" type="ORF">CLV90_0503</name>
</gene>
<proteinExistence type="predicted"/>
<dbReference type="EMBL" id="SOAY01000010">
    <property type="protein sequence ID" value="TDT46453.1"/>
    <property type="molecule type" value="Genomic_DNA"/>
</dbReference>
<evidence type="ECO:0000256" key="1">
    <source>
        <dbReference type="SAM" id="Phobius"/>
    </source>
</evidence>
<dbReference type="Proteomes" id="UP000294749">
    <property type="component" value="Unassembled WGS sequence"/>
</dbReference>
<keyword evidence="1" id="KW-0472">Membrane</keyword>
<accession>A0A4V3ES82</accession>
<evidence type="ECO:0000259" key="2">
    <source>
        <dbReference type="Pfam" id="PF10108"/>
    </source>
</evidence>
<comment type="caution">
    <text evidence="3">The sequence shown here is derived from an EMBL/GenBank/DDBJ whole genome shotgun (WGS) entry which is preliminary data.</text>
</comment>
<dbReference type="InterPro" id="IPR036397">
    <property type="entry name" value="RNaseH_sf"/>
</dbReference>
<dbReference type="SUPFAM" id="SSF53098">
    <property type="entry name" value="Ribonuclease H-like"/>
    <property type="match status" value="1"/>
</dbReference>
<protein>
    <recommendedName>
        <fullName evidence="2">Predicted 3'-5' exonuclease PolB-like domain-containing protein</fullName>
    </recommendedName>
</protein>
<name>A0A4V3ES82_9FLAO</name>
<keyword evidence="4" id="KW-1185">Reference proteome</keyword>
<organism evidence="3 4">
    <name type="scientific">Maribacter spongiicola</name>
    <dbReference type="NCBI Taxonomy" id="1206753"/>
    <lineage>
        <taxon>Bacteria</taxon>
        <taxon>Pseudomonadati</taxon>
        <taxon>Bacteroidota</taxon>
        <taxon>Flavobacteriia</taxon>
        <taxon>Flavobacteriales</taxon>
        <taxon>Flavobacteriaceae</taxon>
        <taxon>Maribacter</taxon>
    </lineage>
</organism>
<evidence type="ECO:0000313" key="4">
    <source>
        <dbReference type="Proteomes" id="UP000294749"/>
    </source>
</evidence>
<dbReference type="GO" id="GO:0003676">
    <property type="term" value="F:nucleic acid binding"/>
    <property type="evidence" value="ECO:0007669"/>
    <property type="project" value="InterPro"/>
</dbReference>
<evidence type="ECO:0000313" key="3">
    <source>
        <dbReference type="EMBL" id="TDT46453.1"/>
    </source>
</evidence>
<dbReference type="CDD" id="cd05782">
    <property type="entry name" value="DNA_polB_like1_exo"/>
    <property type="match status" value="1"/>
</dbReference>
<dbReference type="Gene3D" id="3.30.420.10">
    <property type="entry name" value="Ribonuclease H-like superfamily/Ribonuclease H"/>
    <property type="match status" value="1"/>
</dbReference>
<dbReference type="AlphaFoldDB" id="A0A4V3ES82"/>
<dbReference type="Pfam" id="PF10108">
    <property type="entry name" value="DNA_pol_B_exo2"/>
    <property type="match status" value="1"/>
</dbReference>
<reference evidence="3 4" key="1">
    <citation type="submission" date="2019-03" db="EMBL/GenBank/DDBJ databases">
        <title>Genomic Encyclopedia of Archaeal and Bacterial Type Strains, Phase II (KMG-II): from individual species to whole genera.</title>
        <authorList>
            <person name="Goeker M."/>
        </authorList>
    </citation>
    <scope>NUCLEOTIDE SEQUENCE [LARGE SCALE GENOMIC DNA]</scope>
    <source>
        <strain evidence="3 4">DSM 25233</strain>
    </source>
</reference>
<feature type="domain" description="Predicted 3'-5' exonuclease PolB-like" evidence="2">
    <location>
        <begin position="151"/>
        <end position="314"/>
    </location>
</feature>
<keyword evidence="1" id="KW-0812">Transmembrane</keyword>
<sequence length="329" mass="38619">MHFIDPIAIAVVSFKNSQFLLPVKNRPFGWFVSFIALSLLITTFLSKYSLVIKKTSKTFSHFKWDVIINWIFQISEIVLISYLLVSYLSMPDKIHLENILFLDIETVPEKSSFDQLDETTQELWAHKSKYQRKDNVTAEEFYERAGIWAEFGKIICISVGYFTFQKEVRNFRITTFYGEEAKLLQDFKDLLDEHFNHVKNVLCAHNGKEFDFPYIARRMIIHGISLPQKLDLFGKKPWEVPHIDTMELWKFGDYKHYTSLKLMAHVLGIPSPKEDIDGSMVRVVYYEENDLNRIVTYCELDVLTTAQVYLRLRNQDLLTDNEVKKVANS</sequence>
<dbReference type="InterPro" id="IPR012337">
    <property type="entry name" value="RNaseH-like_sf"/>
</dbReference>